<gene>
    <name evidence="1" type="ORF">KP509_09G032600</name>
</gene>
<dbReference type="AlphaFoldDB" id="A0A8T2TZB9"/>
<protein>
    <submittedName>
        <fullName evidence="1">Uncharacterized protein</fullName>
    </submittedName>
</protein>
<name>A0A8T2TZB9_CERRI</name>
<proteinExistence type="predicted"/>
<comment type="caution">
    <text evidence="1">The sequence shown here is derived from an EMBL/GenBank/DDBJ whole genome shotgun (WGS) entry which is preliminary data.</text>
</comment>
<dbReference type="OrthoDB" id="1882394at2759"/>
<evidence type="ECO:0000313" key="1">
    <source>
        <dbReference type="EMBL" id="KAH7429141.1"/>
    </source>
</evidence>
<accession>A0A8T2TZB9</accession>
<dbReference type="Proteomes" id="UP000825935">
    <property type="component" value="Chromosome 9"/>
</dbReference>
<dbReference type="EMBL" id="CM035414">
    <property type="protein sequence ID" value="KAH7429141.1"/>
    <property type="molecule type" value="Genomic_DNA"/>
</dbReference>
<keyword evidence="2" id="KW-1185">Reference proteome</keyword>
<evidence type="ECO:0000313" key="2">
    <source>
        <dbReference type="Proteomes" id="UP000825935"/>
    </source>
</evidence>
<sequence length="41" mass="4319">MPSSCDTVGWSAVLSNCRTFGDATDVTLISDLSKSSQLLDP</sequence>
<dbReference type="OMA" id="NAREDEY"/>
<reference evidence="1" key="1">
    <citation type="submission" date="2021-08" db="EMBL/GenBank/DDBJ databases">
        <title>WGS assembly of Ceratopteris richardii.</title>
        <authorList>
            <person name="Marchant D.B."/>
            <person name="Chen G."/>
            <person name="Jenkins J."/>
            <person name="Shu S."/>
            <person name="Leebens-Mack J."/>
            <person name="Grimwood J."/>
            <person name="Schmutz J."/>
            <person name="Soltis P."/>
            <person name="Soltis D."/>
            <person name="Chen Z.-H."/>
        </authorList>
    </citation>
    <scope>NUCLEOTIDE SEQUENCE</scope>
    <source>
        <strain evidence="1">Whitten #5841</strain>
        <tissue evidence="1">Leaf</tissue>
    </source>
</reference>
<organism evidence="1 2">
    <name type="scientific">Ceratopteris richardii</name>
    <name type="common">Triangle waterfern</name>
    <dbReference type="NCBI Taxonomy" id="49495"/>
    <lineage>
        <taxon>Eukaryota</taxon>
        <taxon>Viridiplantae</taxon>
        <taxon>Streptophyta</taxon>
        <taxon>Embryophyta</taxon>
        <taxon>Tracheophyta</taxon>
        <taxon>Polypodiopsida</taxon>
        <taxon>Polypodiidae</taxon>
        <taxon>Polypodiales</taxon>
        <taxon>Pteridineae</taxon>
        <taxon>Pteridaceae</taxon>
        <taxon>Parkerioideae</taxon>
        <taxon>Ceratopteris</taxon>
    </lineage>
</organism>